<evidence type="ECO:0000313" key="2">
    <source>
        <dbReference type="Proteomes" id="UP000324222"/>
    </source>
</evidence>
<gene>
    <name evidence="1" type="ORF">E2C01_067062</name>
</gene>
<dbReference type="Proteomes" id="UP000324222">
    <property type="component" value="Unassembled WGS sequence"/>
</dbReference>
<sequence length="92" mass="10430">MTQAASNINYTSGYVHATRSVSFLTRQKPVVEVEAESTRWQRKQATKASKAWTLAACSVPFVTLALTGRCWLKFSSVWLRQTRIPRLNCKPI</sequence>
<comment type="caution">
    <text evidence="1">The sequence shown here is derived from an EMBL/GenBank/DDBJ whole genome shotgun (WGS) entry which is preliminary data.</text>
</comment>
<dbReference type="AlphaFoldDB" id="A0A5B7HSK7"/>
<proteinExistence type="predicted"/>
<dbReference type="EMBL" id="VSRR010035336">
    <property type="protein sequence ID" value="MPC72749.1"/>
    <property type="molecule type" value="Genomic_DNA"/>
</dbReference>
<evidence type="ECO:0000313" key="1">
    <source>
        <dbReference type="EMBL" id="MPC72749.1"/>
    </source>
</evidence>
<reference evidence="1 2" key="1">
    <citation type="submission" date="2019-05" db="EMBL/GenBank/DDBJ databases">
        <title>Another draft genome of Portunus trituberculatus and its Hox gene families provides insights of decapod evolution.</title>
        <authorList>
            <person name="Jeong J.-H."/>
            <person name="Song I."/>
            <person name="Kim S."/>
            <person name="Choi T."/>
            <person name="Kim D."/>
            <person name="Ryu S."/>
            <person name="Kim W."/>
        </authorList>
    </citation>
    <scope>NUCLEOTIDE SEQUENCE [LARGE SCALE GENOMIC DNA]</scope>
    <source>
        <tissue evidence="1">Muscle</tissue>
    </source>
</reference>
<accession>A0A5B7HSK7</accession>
<organism evidence="1 2">
    <name type="scientific">Portunus trituberculatus</name>
    <name type="common">Swimming crab</name>
    <name type="synonym">Neptunus trituberculatus</name>
    <dbReference type="NCBI Taxonomy" id="210409"/>
    <lineage>
        <taxon>Eukaryota</taxon>
        <taxon>Metazoa</taxon>
        <taxon>Ecdysozoa</taxon>
        <taxon>Arthropoda</taxon>
        <taxon>Crustacea</taxon>
        <taxon>Multicrustacea</taxon>
        <taxon>Malacostraca</taxon>
        <taxon>Eumalacostraca</taxon>
        <taxon>Eucarida</taxon>
        <taxon>Decapoda</taxon>
        <taxon>Pleocyemata</taxon>
        <taxon>Brachyura</taxon>
        <taxon>Eubrachyura</taxon>
        <taxon>Portunoidea</taxon>
        <taxon>Portunidae</taxon>
        <taxon>Portuninae</taxon>
        <taxon>Portunus</taxon>
    </lineage>
</organism>
<keyword evidence="2" id="KW-1185">Reference proteome</keyword>
<name>A0A5B7HSK7_PORTR</name>
<protein>
    <submittedName>
        <fullName evidence="1">Uncharacterized protein</fullName>
    </submittedName>
</protein>